<dbReference type="InterPro" id="IPR003323">
    <property type="entry name" value="OTU_dom"/>
</dbReference>
<gene>
    <name evidence="3" type="ORF">FVE85_5949</name>
</gene>
<dbReference type="CDD" id="cd22744">
    <property type="entry name" value="OTU"/>
    <property type="match status" value="1"/>
</dbReference>
<protein>
    <recommendedName>
        <fullName evidence="2">OTU domain-containing protein</fullName>
    </recommendedName>
</protein>
<reference evidence="4" key="1">
    <citation type="journal article" date="2019" name="Nat. Commun.">
        <title>Expansion of phycobilisome linker gene families in mesophilic red algae.</title>
        <authorList>
            <person name="Lee J."/>
            <person name="Kim D."/>
            <person name="Bhattacharya D."/>
            <person name="Yoon H.S."/>
        </authorList>
    </citation>
    <scope>NUCLEOTIDE SEQUENCE [LARGE SCALE GENOMIC DNA]</scope>
    <source>
        <strain evidence="4">CCMP 1328</strain>
    </source>
</reference>
<evidence type="ECO:0000256" key="1">
    <source>
        <dbReference type="SAM" id="MobiDB-lite"/>
    </source>
</evidence>
<comment type="caution">
    <text evidence="3">The sequence shown here is derived from an EMBL/GenBank/DDBJ whole genome shotgun (WGS) entry which is preliminary data.</text>
</comment>
<keyword evidence="4" id="KW-1185">Reference proteome</keyword>
<feature type="domain" description="OTU" evidence="2">
    <location>
        <begin position="206"/>
        <end position="353"/>
    </location>
</feature>
<accession>A0A5J4Z5U8</accession>
<proteinExistence type="predicted"/>
<dbReference type="Gene3D" id="3.90.70.80">
    <property type="match status" value="1"/>
</dbReference>
<dbReference type="AlphaFoldDB" id="A0A5J4Z5U8"/>
<dbReference type="EMBL" id="VRMN01000001">
    <property type="protein sequence ID" value="KAA8498364.1"/>
    <property type="molecule type" value="Genomic_DNA"/>
</dbReference>
<organism evidence="3 4">
    <name type="scientific">Porphyridium purpureum</name>
    <name type="common">Red alga</name>
    <name type="synonym">Porphyridium cruentum</name>
    <dbReference type="NCBI Taxonomy" id="35688"/>
    <lineage>
        <taxon>Eukaryota</taxon>
        <taxon>Rhodophyta</taxon>
        <taxon>Bangiophyceae</taxon>
        <taxon>Porphyridiales</taxon>
        <taxon>Porphyridiaceae</taxon>
        <taxon>Porphyridium</taxon>
    </lineage>
</organism>
<sequence length="359" mass="39843">MKHDRAIVRELIITEIMSTSALVRRRDYSACVIVIDESEFHVGICCSTRMNKAIVEGKYYASPPTSRASTAKHERTDSSFSLDSLASRKVVGNVVLSPRSAASSSLEHLSRESSSSSNTSSSFLRSSSGRATTYISQKLAGTKTTPVGMLASTPQKEPRKTGNKAPLSDIAMRDVLTRKWNAQLKENKMRGDQVRLTIKDTENRTLEFRPMHSDGNCGFNAIAAAMTRHGRPIDALGVRTALQRELQTNRLFYRQEARINEAFRYQRASVSTGKLITLVGQNGPNGFWLGSAWGPMEVLAIAKALGVTIELMSFDRNGTQVRSYAKYTYGDAWIGLLFTGKHDHGHFDMLWLDVEADRL</sequence>
<dbReference type="Proteomes" id="UP000324585">
    <property type="component" value="Unassembled WGS sequence"/>
</dbReference>
<feature type="region of interest" description="Disordered" evidence="1">
    <location>
        <begin position="102"/>
        <end position="127"/>
    </location>
</feature>
<feature type="region of interest" description="Disordered" evidence="1">
    <location>
        <begin position="145"/>
        <end position="165"/>
    </location>
</feature>
<name>A0A5J4Z5U8_PORPP</name>
<dbReference type="PROSITE" id="PS50802">
    <property type="entry name" value="OTU"/>
    <property type="match status" value="1"/>
</dbReference>
<evidence type="ECO:0000313" key="4">
    <source>
        <dbReference type="Proteomes" id="UP000324585"/>
    </source>
</evidence>
<evidence type="ECO:0000313" key="3">
    <source>
        <dbReference type="EMBL" id="KAA8498364.1"/>
    </source>
</evidence>
<dbReference type="OrthoDB" id="5000at2759"/>
<evidence type="ECO:0000259" key="2">
    <source>
        <dbReference type="PROSITE" id="PS50802"/>
    </source>
</evidence>